<dbReference type="PANTHER" id="PTHR20854">
    <property type="entry name" value="INOSITOL MONOPHOSPHATASE"/>
    <property type="match status" value="1"/>
</dbReference>
<gene>
    <name evidence="1" type="ORF">KUA55_06280</name>
</gene>
<dbReference type="RefSeq" id="WP_218325327.1">
    <property type="nucleotide sequence ID" value="NZ_JAHUZB010000002.1"/>
</dbReference>
<proteinExistence type="predicted"/>
<sequence length="252" mass="28237">MENEIIQWIYQAAEKIKAALNDELVIDEKNGRTDLVTNVDKETQDFLVDKIRTYDPDAHILGEENGQDQTDISNGRVFVIDPIDGTMNFVLQKENFCIMIAVFEEGIGQLGFIYDVMRDDLFWGGPKLGKVFHNRKELPKPANTKLADGLIGMGVSLVTGENKFHTKEIGREAMGVRILGCAGLDFIAILKGTQNGYISRLSPWDYAAGIVMMQQFDMAFSGFQDQPLSFNGREFFKGGTQAVMSEITEYDI</sequence>
<reference evidence="1 2" key="1">
    <citation type="submission" date="2021-06" db="EMBL/GenBank/DDBJ databases">
        <title>Enterococcus alishanensis sp. nov., a novel lactic acid bacterium isolated from fresh coffee beans.</title>
        <authorList>
            <person name="Chen Y.-S."/>
        </authorList>
    </citation>
    <scope>NUCLEOTIDE SEQUENCE [LARGE SCALE GENOMIC DNA]</scope>
    <source>
        <strain evidence="1 2">ALS3</strain>
    </source>
</reference>
<keyword evidence="2" id="KW-1185">Reference proteome</keyword>
<evidence type="ECO:0000313" key="2">
    <source>
        <dbReference type="Proteomes" id="UP000774130"/>
    </source>
</evidence>
<dbReference type="EMBL" id="JAHUZB010000002">
    <property type="protein sequence ID" value="MBV7390282.1"/>
    <property type="molecule type" value="Genomic_DNA"/>
</dbReference>
<dbReference type="Pfam" id="PF00459">
    <property type="entry name" value="Inositol_P"/>
    <property type="match status" value="1"/>
</dbReference>
<accession>A0ABS6TBK0</accession>
<dbReference type="CDD" id="cd01637">
    <property type="entry name" value="IMPase_like"/>
    <property type="match status" value="1"/>
</dbReference>
<protein>
    <submittedName>
        <fullName evidence="1">Inositol monophosphatase family protein</fullName>
    </submittedName>
</protein>
<organism evidence="1 2">
    <name type="scientific">Enterococcus alishanensis</name>
    <dbReference type="NCBI Taxonomy" id="1303817"/>
    <lineage>
        <taxon>Bacteria</taxon>
        <taxon>Bacillati</taxon>
        <taxon>Bacillota</taxon>
        <taxon>Bacilli</taxon>
        <taxon>Lactobacillales</taxon>
        <taxon>Enterococcaceae</taxon>
        <taxon>Enterococcus</taxon>
    </lineage>
</organism>
<dbReference type="PANTHER" id="PTHR20854:SF4">
    <property type="entry name" value="INOSITOL-1-MONOPHOSPHATASE-RELATED"/>
    <property type="match status" value="1"/>
</dbReference>
<dbReference type="Proteomes" id="UP000774130">
    <property type="component" value="Unassembled WGS sequence"/>
</dbReference>
<dbReference type="InterPro" id="IPR000760">
    <property type="entry name" value="Inositol_monophosphatase-like"/>
</dbReference>
<comment type="caution">
    <text evidence="1">The sequence shown here is derived from an EMBL/GenBank/DDBJ whole genome shotgun (WGS) entry which is preliminary data.</text>
</comment>
<evidence type="ECO:0000313" key="1">
    <source>
        <dbReference type="EMBL" id="MBV7390282.1"/>
    </source>
</evidence>
<name>A0ABS6TBK0_9ENTE</name>